<proteinExistence type="predicted"/>
<dbReference type="EMBL" id="BARS01015044">
    <property type="protein sequence ID" value="GAF86751.1"/>
    <property type="molecule type" value="Genomic_DNA"/>
</dbReference>
<organism evidence="1">
    <name type="scientific">marine sediment metagenome</name>
    <dbReference type="NCBI Taxonomy" id="412755"/>
    <lineage>
        <taxon>unclassified sequences</taxon>
        <taxon>metagenomes</taxon>
        <taxon>ecological metagenomes</taxon>
    </lineage>
</organism>
<dbReference type="Gene3D" id="3.40.50.720">
    <property type="entry name" value="NAD(P)-binding Rossmann-like Domain"/>
    <property type="match status" value="1"/>
</dbReference>
<dbReference type="SUPFAM" id="SSF51735">
    <property type="entry name" value="NAD(P)-binding Rossmann-fold domains"/>
    <property type="match status" value="1"/>
</dbReference>
<protein>
    <recommendedName>
        <fullName evidence="2">Aspartate/homoserine dehydrogenase NAD-binding domain-containing protein</fullName>
    </recommendedName>
</protein>
<gene>
    <name evidence="1" type="ORF">S01H1_24972</name>
</gene>
<reference evidence="1" key="1">
    <citation type="journal article" date="2014" name="Front. Microbiol.">
        <title>High frequency of phylogenetically diverse reductive dehalogenase-homologous genes in deep subseafloor sedimentary metagenomes.</title>
        <authorList>
            <person name="Kawai M."/>
            <person name="Futagami T."/>
            <person name="Toyoda A."/>
            <person name="Takaki Y."/>
            <person name="Nishi S."/>
            <person name="Hori S."/>
            <person name="Arai W."/>
            <person name="Tsubouchi T."/>
            <person name="Morono Y."/>
            <person name="Uchiyama I."/>
            <person name="Ito T."/>
            <person name="Fujiyama A."/>
            <person name="Inagaki F."/>
            <person name="Takami H."/>
        </authorList>
    </citation>
    <scope>NUCLEOTIDE SEQUENCE</scope>
    <source>
        <strain evidence="1">Expedition CK06-06</strain>
    </source>
</reference>
<dbReference type="InterPro" id="IPR036291">
    <property type="entry name" value="NAD(P)-bd_dom_sf"/>
</dbReference>
<evidence type="ECO:0000313" key="1">
    <source>
        <dbReference type="EMBL" id="GAF86751.1"/>
    </source>
</evidence>
<sequence length="49" mass="5457">MKKNTINIGILGLGTVGQGVLRILHENKEFIEQGIHPYKISVKKIADKN</sequence>
<name>X0THH5_9ZZZZ</name>
<feature type="non-terminal residue" evidence="1">
    <location>
        <position position="49"/>
    </location>
</feature>
<accession>X0THH5</accession>
<evidence type="ECO:0008006" key="2">
    <source>
        <dbReference type="Google" id="ProtNLM"/>
    </source>
</evidence>
<dbReference type="AlphaFoldDB" id="X0THH5"/>
<comment type="caution">
    <text evidence="1">The sequence shown here is derived from an EMBL/GenBank/DDBJ whole genome shotgun (WGS) entry which is preliminary data.</text>
</comment>